<keyword evidence="7" id="KW-1185">Reference proteome</keyword>
<sequence length="147" mass="15794">MPEDRRYPARPFLAASVATFRDGRVLIATRGRPPMEACWSLPGGLVEPGENLREAALRELREEVGVEAEIAAFVDHVEIIERDATGVVHHFVIAAFAARWRGGEPAPGPEAGAVRWALPDEVAQLRTTPGLAAIVARAAAMLDEGPP</sequence>
<dbReference type="PRINTS" id="PR00502">
    <property type="entry name" value="NUDIXFAMILY"/>
</dbReference>
<dbReference type="InterPro" id="IPR000086">
    <property type="entry name" value="NUDIX_hydrolase_dom"/>
</dbReference>
<evidence type="ECO:0000313" key="7">
    <source>
        <dbReference type="Proteomes" id="UP000577362"/>
    </source>
</evidence>
<dbReference type="PANTHER" id="PTHR43046:SF12">
    <property type="entry name" value="GDP-MANNOSE MANNOSYL HYDROLASE"/>
    <property type="match status" value="1"/>
</dbReference>
<dbReference type="PANTHER" id="PTHR43046">
    <property type="entry name" value="GDP-MANNOSE MANNOSYL HYDROLASE"/>
    <property type="match status" value="1"/>
</dbReference>
<evidence type="ECO:0000256" key="1">
    <source>
        <dbReference type="ARBA" id="ARBA00001946"/>
    </source>
</evidence>
<dbReference type="InterPro" id="IPR015797">
    <property type="entry name" value="NUDIX_hydrolase-like_dom_sf"/>
</dbReference>
<name>A0A840BVH8_9HYPH</name>
<gene>
    <name evidence="6" type="ORF">GGR16_000365</name>
</gene>
<comment type="caution">
    <text evidence="6">The sequence shown here is derived from an EMBL/GenBank/DDBJ whole genome shotgun (WGS) entry which is preliminary data.</text>
</comment>
<feature type="domain" description="Nudix hydrolase" evidence="5">
    <location>
        <begin position="10"/>
        <end position="140"/>
    </location>
</feature>
<dbReference type="Proteomes" id="UP000577362">
    <property type="component" value="Unassembled WGS sequence"/>
</dbReference>
<dbReference type="InterPro" id="IPR020084">
    <property type="entry name" value="NUDIX_hydrolase_CS"/>
</dbReference>
<accession>A0A840BVH8</accession>
<keyword evidence="3" id="KW-0460">Magnesium</keyword>
<keyword evidence="2 4" id="KW-0378">Hydrolase</keyword>
<dbReference type="PROSITE" id="PS51462">
    <property type="entry name" value="NUDIX"/>
    <property type="match status" value="1"/>
</dbReference>
<evidence type="ECO:0000256" key="4">
    <source>
        <dbReference type="RuleBase" id="RU003476"/>
    </source>
</evidence>
<dbReference type="RefSeq" id="WP_183315547.1">
    <property type="nucleotide sequence ID" value="NZ_JACIEN010000001.1"/>
</dbReference>
<dbReference type="CDD" id="cd04673">
    <property type="entry name" value="NUDIX_ADPRase"/>
    <property type="match status" value="1"/>
</dbReference>
<dbReference type="InterPro" id="IPR020476">
    <property type="entry name" value="Nudix_hydrolase"/>
</dbReference>
<dbReference type="AlphaFoldDB" id="A0A840BVH8"/>
<evidence type="ECO:0000256" key="3">
    <source>
        <dbReference type="ARBA" id="ARBA00022842"/>
    </source>
</evidence>
<dbReference type="Pfam" id="PF00293">
    <property type="entry name" value="NUDIX"/>
    <property type="match status" value="1"/>
</dbReference>
<dbReference type="EMBL" id="JACIEN010000001">
    <property type="protein sequence ID" value="MBB4015359.1"/>
    <property type="molecule type" value="Genomic_DNA"/>
</dbReference>
<dbReference type="SUPFAM" id="SSF55811">
    <property type="entry name" value="Nudix"/>
    <property type="match status" value="1"/>
</dbReference>
<comment type="similarity">
    <text evidence="4">Belongs to the Nudix hydrolase family.</text>
</comment>
<dbReference type="PROSITE" id="PS00893">
    <property type="entry name" value="NUDIX_BOX"/>
    <property type="match status" value="1"/>
</dbReference>
<reference evidence="6 7" key="1">
    <citation type="submission" date="2020-08" db="EMBL/GenBank/DDBJ databases">
        <title>Genomic Encyclopedia of Type Strains, Phase IV (KMG-IV): sequencing the most valuable type-strain genomes for metagenomic binning, comparative biology and taxonomic classification.</title>
        <authorList>
            <person name="Goeker M."/>
        </authorList>
    </citation>
    <scope>NUCLEOTIDE SEQUENCE [LARGE SCALE GENOMIC DNA]</scope>
    <source>
        <strain evidence="6 7">DSM 103737</strain>
    </source>
</reference>
<dbReference type="Gene3D" id="3.90.79.10">
    <property type="entry name" value="Nucleoside Triphosphate Pyrophosphohydrolase"/>
    <property type="match status" value="1"/>
</dbReference>
<evidence type="ECO:0000313" key="6">
    <source>
        <dbReference type="EMBL" id="MBB4015359.1"/>
    </source>
</evidence>
<protein>
    <submittedName>
        <fullName evidence="6">ADP-ribose pyrophosphatase YjhB (NUDIX family)</fullName>
    </submittedName>
</protein>
<evidence type="ECO:0000259" key="5">
    <source>
        <dbReference type="PROSITE" id="PS51462"/>
    </source>
</evidence>
<evidence type="ECO:0000256" key="2">
    <source>
        <dbReference type="ARBA" id="ARBA00022801"/>
    </source>
</evidence>
<dbReference type="GO" id="GO:0016787">
    <property type="term" value="F:hydrolase activity"/>
    <property type="evidence" value="ECO:0007669"/>
    <property type="project" value="UniProtKB-KW"/>
</dbReference>
<comment type="cofactor">
    <cofactor evidence="1">
        <name>Mg(2+)</name>
        <dbReference type="ChEBI" id="CHEBI:18420"/>
    </cofactor>
</comment>
<organism evidence="6 7">
    <name type="scientific">Chelatococcus caeni</name>
    <dbReference type="NCBI Taxonomy" id="1348468"/>
    <lineage>
        <taxon>Bacteria</taxon>
        <taxon>Pseudomonadati</taxon>
        <taxon>Pseudomonadota</taxon>
        <taxon>Alphaproteobacteria</taxon>
        <taxon>Hyphomicrobiales</taxon>
        <taxon>Chelatococcaceae</taxon>
        <taxon>Chelatococcus</taxon>
    </lineage>
</organism>
<proteinExistence type="inferred from homology"/>